<dbReference type="RefSeq" id="WP_268045395.1">
    <property type="nucleotide sequence ID" value="NZ_CP104064.1"/>
</dbReference>
<keyword evidence="2" id="KW-1185">Reference proteome</keyword>
<dbReference type="EMBL" id="CP104064">
    <property type="protein sequence ID" value="WAH37864.1"/>
    <property type="molecule type" value="Genomic_DNA"/>
</dbReference>
<gene>
    <name evidence="1" type="ORF">NZD86_05010</name>
</gene>
<evidence type="ECO:0000313" key="1">
    <source>
        <dbReference type="EMBL" id="WAH37864.1"/>
    </source>
</evidence>
<protein>
    <submittedName>
        <fullName evidence="1">Uncharacterized protein</fullName>
    </submittedName>
</protein>
<reference evidence="1" key="1">
    <citation type="submission" date="2022-08" db="EMBL/GenBank/DDBJ databases">
        <title>Alicyclobacillus dauci DSM2870, complete genome.</title>
        <authorList>
            <person name="Wang Q."/>
            <person name="Cai R."/>
            <person name="Wang Z."/>
        </authorList>
    </citation>
    <scope>NUCLEOTIDE SEQUENCE</scope>
    <source>
        <strain evidence="1">DSM 28700</strain>
    </source>
</reference>
<evidence type="ECO:0000313" key="2">
    <source>
        <dbReference type="Proteomes" id="UP001164803"/>
    </source>
</evidence>
<organism evidence="1 2">
    <name type="scientific">Alicyclobacillus dauci</name>
    <dbReference type="NCBI Taxonomy" id="1475485"/>
    <lineage>
        <taxon>Bacteria</taxon>
        <taxon>Bacillati</taxon>
        <taxon>Bacillota</taxon>
        <taxon>Bacilli</taxon>
        <taxon>Bacillales</taxon>
        <taxon>Alicyclobacillaceae</taxon>
        <taxon>Alicyclobacillus</taxon>
    </lineage>
</organism>
<accession>A0ABY6Z4S5</accession>
<sequence length="212" mass="24518">MTGEVSVGMLFRACEALWRDVRYPVMERSHSLEQQMQQALQAARDSTELLQIWLCDLLRVEQEPITLAGVRNALFHVFDHFKDSVCEASRHDWHALIVNEPWKARRRIHELLAEYPSTPVLTSYYWRTDPWRQAWFPFGETFWQFRLAPDGTDVVATFSTFADVIRAAPDGQGVPTNRWLDEMRLAVILESGETILYPELVARETPGCSSHP</sequence>
<name>A0ABY6Z4S5_9BACL</name>
<proteinExistence type="predicted"/>
<dbReference type="Proteomes" id="UP001164803">
    <property type="component" value="Chromosome"/>
</dbReference>